<dbReference type="PATRIC" id="fig|1051646.9.peg.3829"/>
<evidence type="ECO:0000256" key="1">
    <source>
        <dbReference type="SAM" id="MobiDB-lite"/>
    </source>
</evidence>
<dbReference type="Proteomes" id="UP000003836">
    <property type="component" value="Unassembled WGS sequence"/>
</dbReference>
<dbReference type="HOGENOM" id="CLU_138003_0_0_6"/>
<keyword evidence="4" id="KW-1185">Reference proteome</keyword>
<evidence type="ECO:0000313" key="3">
    <source>
        <dbReference type="EMBL" id="EGU59057.1"/>
    </source>
</evidence>
<gene>
    <name evidence="2" type="ORF">IX91_19550</name>
    <name evidence="3" type="ORF">VITU9109_18925</name>
</gene>
<dbReference type="AlphaFoldDB" id="F9SZX9"/>
<evidence type="ECO:0000313" key="2">
    <source>
        <dbReference type="EMBL" id="AIW16290.1"/>
    </source>
</evidence>
<reference evidence="3 4" key="2">
    <citation type="journal article" date="2012" name="Int. J. Syst. Evol. Microbiol.">
        <title>Vibrio caribbeanicus sp. nov., isolated from the marine sponge Scleritoderma cyanea.</title>
        <authorList>
            <person name="Hoffmann M."/>
            <person name="Monday S.R."/>
            <person name="Allard M.W."/>
            <person name="Strain E.A."/>
            <person name="Whittaker P."/>
            <person name="Naum M."/>
            <person name="McCarthy P.J."/>
            <person name="Lopez J.V."/>
            <person name="Fischer M."/>
            <person name="Brown E.W."/>
        </authorList>
    </citation>
    <scope>NUCLEOTIDE SEQUENCE [LARGE SCALE GENOMIC DNA]</scope>
    <source>
        <strain evidence="3 4">ATCC 19109</strain>
    </source>
</reference>
<dbReference type="KEGG" id="vtu:IX91_19550"/>
<dbReference type="RefSeq" id="WP_004742724.1">
    <property type="nucleotide sequence ID" value="NZ_AFWI01000002.1"/>
</dbReference>
<dbReference type="EMBL" id="AFWI01000002">
    <property type="protein sequence ID" value="EGU59057.1"/>
    <property type="molecule type" value="Genomic_DNA"/>
</dbReference>
<dbReference type="GeneID" id="23446924"/>
<organism evidence="2 5">
    <name type="scientific">Vibrio tubiashii ATCC 19109</name>
    <dbReference type="NCBI Taxonomy" id="1051646"/>
    <lineage>
        <taxon>Bacteria</taxon>
        <taxon>Pseudomonadati</taxon>
        <taxon>Pseudomonadota</taxon>
        <taxon>Gammaproteobacteria</taxon>
        <taxon>Vibrionales</taxon>
        <taxon>Vibrionaceae</taxon>
        <taxon>Vibrio</taxon>
        <taxon>Vibrio oreintalis group</taxon>
    </lineage>
</organism>
<feature type="compositionally biased region" description="Acidic residues" evidence="1">
    <location>
        <begin position="1"/>
        <end position="12"/>
    </location>
</feature>
<dbReference type="EMBL" id="CP009355">
    <property type="protein sequence ID" value="AIW16290.1"/>
    <property type="molecule type" value="Genomic_DNA"/>
</dbReference>
<sequence length="163" mass="18178">MKENEEQLELNEELQTLSSEDKNDFLKELEEEFDPEAALEKQETEKQEKQAKADGEQMMLQAAKEGALTLMGGLEMVIQEAADPRLEIGEENAVKVAEAAAPVILKYNVEPPEWAVKYKEEIGLGLAVATVGLSLFLQHRQLKKADRLEALRAKQAEEAEQAA</sequence>
<reference evidence="2 5" key="3">
    <citation type="submission" date="2014-08" db="EMBL/GenBank/DDBJ databases">
        <title>First Complete Genome Sequence of the Shellfish Pathogen Vibrio tubiashii.</title>
        <authorList>
            <person name="Richards G.P."/>
            <person name="Needleman D.S."/>
            <person name="Watson M.A."/>
            <person name="Bono J.L."/>
        </authorList>
    </citation>
    <scope>NUCLEOTIDE SEQUENCE [LARGE SCALE GENOMIC DNA]</scope>
    <source>
        <strain evidence="2 5">ATCC 19109</strain>
    </source>
</reference>
<evidence type="ECO:0000313" key="4">
    <source>
        <dbReference type="Proteomes" id="UP000003836"/>
    </source>
</evidence>
<dbReference type="STRING" id="1051646.IX91_19550"/>
<dbReference type="Proteomes" id="UP000030071">
    <property type="component" value="Chromosome 2"/>
</dbReference>
<reference evidence="3" key="1">
    <citation type="submission" date="2011-08" db="EMBL/GenBank/DDBJ databases">
        <authorList>
            <person name="Hoffman M."/>
            <person name="Strain E.A."/>
            <person name="Brown E."/>
            <person name="Allard M.W."/>
        </authorList>
    </citation>
    <scope>NUCLEOTIDE SEQUENCE</scope>
    <source>
        <strain evidence="3">ATCC 19109</strain>
    </source>
</reference>
<proteinExistence type="predicted"/>
<name>F9SZX9_9VIBR</name>
<feature type="region of interest" description="Disordered" evidence="1">
    <location>
        <begin position="1"/>
        <end position="57"/>
    </location>
</feature>
<protein>
    <submittedName>
        <fullName evidence="2">Uncharacterized protein</fullName>
    </submittedName>
</protein>
<evidence type="ECO:0000313" key="5">
    <source>
        <dbReference type="Proteomes" id="UP000030071"/>
    </source>
</evidence>
<feature type="compositionally biased region" description="Basic and acidic residues" evidence="1">
    <location>
        <begin position="19"/>
        <end position="28"/>
    </location>
</feature>
<feature type="compositionally biased region" description="Basic and acidic residues" evidence="1">
    <location>
        <begin position="38"/>
        <end position="55"/>
    </location>
</feature>
<accession>F9SZX9</accession>